<accession>A0A1R0GW61</accession>
<sequence length="134" mass="15304">MFCKISTVSSVWRPIGLLSNAARYPFPNKPVRFSTTSFNPAPKSLPTTFFVAGKKHLPLLPPSFSYKLSAPCARFSSKSHSEQNSQEKKTWFWIPVKYGLAYICLQQLYHLVTDYNSSDNNVHIQKKPIEGPWH</sequence>
<dbReference type="Proteomes" id="UP000187455">
    <property type="component" value="Unassembled WGS sequence"/>
</dbReference>
<dbReference type="EMBL" id="LSSL01002726">
    <property type="protein sequence ID" value="OLY81140.1"/>
    <property type="molecule type" value="Genomic_DNA"/>
</dbReference>
<name>A0A1R0GW61_9FUNG</name>
<protein>
    <submittedName>
        <fullName evidence="1">Uncharacterized protein</fullName>
    </submittedName>
</protein>
<comment type="caution">
    <text evidence="1">The sequence shown here is derived from an EMBL/GenBank/DDBJ whole genome shotgun (WGS) entry which is preliminary data.</text>
</comment>
<evidence type="ECO:0000313" key="1">
    <source>
        <dbReference type="EMBL" id="OLY81140.1"/>
    </source>
</evidence>
<gene>
    <name evidence="1" type="ORF">AYI68_g4755</name>
</gene>
<dbReference type="AlphaFoldDB" id="A0A1R0GW61"/>
<evidence type="ECO:0000313" key="2">
    <source>
        <dbReference type="Proteomes" id="UP000187455"/>
    </source>
</evidence>
<reference evidence="1 2" key="1">
    <citation type="journal article" date="2016" name="Mol. Biol. Evol.">
        <title>Genome-Wide Survey of Gut Fungi (Harpellales) Reveals the First Horizontally Transferred Ubiquitin Gene from a Mosquito Host.</title>
        <authorList>
            <person name="Wang Y."/>
            <person name="White M.M."/>
            <person name="Kvist S."/>
            <person name="Moncalvo J.M."/>
        </authorList>
    </citation>
    <scope>NUCLEOTIDE SEQUENCE [LARGE SCALE GENOMIC DNA]</scope>
    <source>
        <strain evidence="1 2">ALG-7-W6</strain>
    </source>
</reference>
<organism evidence="1 2">
    <name type="scientific">Smittium mucronatum</name>
    <dbReference type="NCBI Taxonomy" id="133383"/>
    <lineage>
        <taxon>Eukaryota</taxon>
        <taxon>Fungi</taxon>
        <taxon>Fungi incertae sedis</taxon>
        <taxon>Zoopagomycota</taxon>
        <taxon>Kickxellomycotina</taxon>
        <taxon>Harpellomycetes</taxon>
        <taxon>Harpellales</taxon>
        <taxon>Legeriomycetaceae</taxon>
        <taxon>Smittium</taxon>
    </lineage>
</organism>
<dbReference type="OrthoDB" id="5577627at2759"/>
<proteinExistence type="predicted"/>
<feature type="non-terminal residue" evidence="1">
    <location>
        <position position="134"/>
    </location>
</feature>
<keyword evidence="2" id="KW-1185">Reference proteome</keyword>